<dbReference type="GO" id="GO:0005975">
    <property type="term" value="P:carbohydrate metabolic process"/>
    <property type="evidence" value="ECO:0007669"/>
    <property type="project" value="UniProtKB-ARBA"/>
</dbReference>
<dbReference type="EMBL" id="CM001403">
    <property type="protein sequence ID" value="EHQ25961.1"/>
    <property type="molecule type" value="Genomic_DNA"/>
</dbReference>
<dbReference type="Gene3D" id="1.20.58.2150">
    <property type="match status" value="1"/>
</dbReference>
<dbReference type="Proteomes" id="UP000002774">
    <property type="component" value="Chromosome"/>
</dbReference>
<gene>
    <name evidence="3" type="ORF">Mucpa_1807</name>
</gene>
<dbReference type="InterPro" id="IPR031924">
    <property type="entry name" value="GH115"/>
</dbReference>
<organism evidence="3 4">
    <name type="scientific">Mucilaginibacter paludis DSM 18603</name>
    <dbReference type="NCBI Taxonomy" id="714943"/>
    <lineage>
        <taxon>Bacteria</taxon>
        <taxon>Pseudomonadati</taxon>
        <taxon>Bacteroidota</taxon>
        <taxon>Sphingobacteriia</taxon>
        <taxon>Sphingobacteriales</taxon>
        <taxon>Sphingobacteriaceae</taxon>
        <taxon>Mucilaginibacter</taxon>
    </lineage>
</organism>
<keyword evidence="1" id="KW-0378">Hydrolase</keyword>
<dbReference type="InterPro" id="IPR041437">
    <property type="entry name" value="GH115_C"/>
</dbReference>
<keyword evidence="4" id="KW-1185">Reference proteome</keyword>
<accession>H1YA80</accession>
<dbReference type="SUPFAM" id="SSF55545">
    <property type="entry name" value="beta-N-acetylhexosaminidase-like domain"/>
    <property type="match status" value="1"/>
</dbReference>
<dbReference type="PANTHER" id="PTHR37842:SF2">
    <property type="entry name" value="GYLCOSYL HYDROLASE 115 C-TERMINAL DOMAIN-CONTAINING PROTEIN"/>
    <property type="match status" value="1"/>
</dbReference>
<sequence>MISQRRLANQYVTITYDMMLKKNIIRCLLIVGLTIAAASADAQIQPGSIPQYIVHNRTVAAFPIVSNGKAATIVADPEDWKGVIRAANDLGDDIRKVTGILPAVVQSQTLSQGAILVGTIGKSRIIDKLIADGKINVSSVKGQWESFVIQTVGKNLVIAGSDKRGTIFGIYDVSEKIGVSPWYWWADAPVKKSSNLYVKSGKYIQGSPKVKYRGIFINDESPSFSGWANAKFGGINSKMYVHMFELLLRLKANLLWPAMWGNAFNEDDPMSPVLADEYGIVMGTSHHEPMMRAQKEYTKRKDEIGPWDYTTNAEKLQKFWYDGLERNKNFDNLITIGMRGDGDVPMGKGEDEANIKTLRSVVADQQDIIGKVYGKSPSLVPQAWAIFTEVQRYYDAGLKVPDDVTLLFCDNNWGYIRRIGPEKEKNRKGGLGLYYHIDMNGGPWSDRWINTTTLPKLHEQLNLAYQTGINREWIINVGDLKPKELPIDFIMHYAWNPDAIPASRISDYTINWAEGIFGKTHAQEIADIVAKYAKYNLWRKPEVQDPRLFSFVNYHEADRQFKLWSDLAAKAEAIEKQIPAEAKDAYYQLVLYPAKASAGVAEIYLDAGRNNLYARQGRVSANDYAKQARDLFELDQQLSNRYNDSIAGGKWKNMMLDVHIGYKQWSMPRQNQLPELKEVSPLASPAMGIAVEGSEQAWPGTEARAELPAFDVIGKQRYYIDVFNRGRGAFQFTASADQPWIKLTATKGTVEKEIRLYVDIDWKSIADGKVKGNVKIQQADTAITVAITAIKINLPHTGQPYFGGWGEFSIPAQKFSVNVPGRDAQWIPLPDLGRSVACMGISPVTAPSANAETAARLEYAIFLPDTGLVKVCLGILPTQDVNPQRGLRIAVSIDDQAPQILDARKGFHDEFREYTRASLAMSPGLKPLPPIGENYALVSRGKPRRDEVFDNLRWLDVKLDVNKAGMHKLKVFMIDPEVVLDNIVINPDDKYPSYFGAPANEHQ</sequence>
<dbReference type="InterPro" id="IPR029018">
    <property type="entry name" value="Hex-like_dom2"/>
</dbReference>
<evidence type="ECO:0000313" key="4">
    <source>
        <dbReference type="Proteomes" id="UP000002774"/>
    </source>
</evidence>
<dbReference type="Pfam" id="PF17829">
    <property type="entry name" value="GH115_C"/>
    <property type="match status" value="2"/>
</dbReference>
<reference evidence="3" key="1">
    <citation type="submission" date="2011-09" db="EMBL/GenBank/DDBJ databases">
        <title>The permanent draft genome of Mucilaginibacter paludis DSM 18603.</title>
        <authorList>
            <consortium name="US DOE Joint Genome Institute (JGI-PGF)"/>
            <person name="Lucas S."/>
            <person name="Han J."/>
            <person name="Lapidus A."/>
            <person name="Bruce D."/>
            <person name="Goodwin L."/>
            <person name="Pitluck S."/>
            <person name="Peters L."/>
            <person name="Kyrpides N."/>
            <person name="Mavromatis K."/>
            <person name="Ivanova N."/>
            <person name="Mikhailova N."/>
            <person name="Held B."/>
            <person name="Detter J.C."/>
            <person name="Tapia R."/>
            <person name="Han C."/>
            <person name="Land M."/>
            <person name="Hauser L."/>
            <person name="Markowitz V."/>
            <person name="Cheng J.-F."/>
            <person name="Hugenholtz P."/>
            <person name="Woyke T."/>
            <person name="Wu D."/>
            <person name="Tindall B."/>
            <person name="Brambilla E."/>
            <person name="Klenk H.-P."/>
            <person name="Eisen J.A."/>
        </authorList>
    </citation>
    <scope>NUCLEOTIDE SEQUENCE [LARGE SCALE GENOMIC DNA]</scope>
    <source>
        <strain evidence="3">DSM 18603</strain>
    </source>
</reference>
<dbReference type="STRING" id="714943.Mucpa_1807"/>
<dbReference type="Gene3D" id="3.20.20.520">
    <property type="entry name" value="Glycosyl hydrolase family 115"/>
    <property type="match status" value="1"/>
</dbReference>
<proteinExistence type="predicted"/>
<evidence type="ECO:0000256" key="1">
    <source>
        <dbReference type="ARBA" id="ARBA00022801"/>
    </source>
</evidence>
<dbReference type="Gene3D" id="2.60.120.1620">
    <property type="match status" value="2"/>
</dbReference>
<protein>
    <recommendedName>
        <fullName evidence="2">Gylcosyl hydrolase 115 C-terminal domain-containing protein</fullName>
    </recommendedName>
</protein>
<dbReference type="InterPro" id="IPR042301">
    <property type="entry name" value="GH115_sf"/>
</dbReference>
<dbReference type="AlphaFoldDB" id="H1YA80"/>
<dbReference type="Gene3D" id="3.30.379.10">
    <property type="entry name" value="Chitobiase/beta-hexosaminidase domain 2-like"/>
    <property type="match status" value="1"/>
</dbReference>
<evidence type="ECO:0000313" key="3">
    <source>
        <dbReference type="EMBL" id="EHQ25961.1"/>
    </source>
</evidence>
<feature type="domain" description="Gylcosyl hydrolase 115 C-terminal" evidence="2">
    <location>
        <begin position="946"/>
        <end position="998"/>
    </location>
</feature>
<dbReference type="Pfam" id="PF15979">
    <property type="entry name" value="Glyco_hydro_115"/>
    <property type="match status" value="1"/>
</dbReference>
<evidence type="ECO:0000259" key="2">
    <source>
        <dbReference type="Pfam" id="PF17829"/>
    </source>
</evidence>
<dbReference type="PANTHER" id="PTHR37842">
    <property type="match status" value="1"/>
</dbReference>
<dbReference type="GO" id="GO:0016787">
    <property type="term" value="F:hydrolase activity"/>
    <property type="evidence" value="ECO:0007669"/>
    <property type="project" value="UniProtKB-KW"/>
</dbReference>
<feature type="domain" description="Gylcosyl hydrolase 115 C-terminal" evidence="2">
    <location>
        <begin position="808"/>
        <end position="905"/>
    </location>
</feature>
<name>H1YA80_9SPHI</name>
<dbReference type="HOGENOM" id="CLU_004852_0_0_10"/>
<dbReference type="eggNOG" id="ENOG502Z7KK">
    <property type="taxonomic scope" value="Bacteria"/>
</dbReference>